<reference evidence="6" key="1">
    <citation type="journal article" date="2019" name="Int. J. Syst. Evol. Microbiol.">
        <title>The Global Catalogue of Microorganisms (GCM) 10K type strain sequencing project: providing services to taxonomists for standard genome sequencing and annotation.</title>
        <authorList>
            <consortium name="The Broad Institute Genomics Platform"/>
            <consortium name="The Broad Institute Genome Sequencing Center for Infectious Disease"/>
            <person name="Wu L."/>
            <person name="Ma J."/>
        </authorList>
    </citation>
    <scope>NUCLEOTIDE SEQUENCE [LARGE SCALE GENOMIC DNA]</scope>
    <source>
        <strain evidence="6">KCTC 52141</strain>
    </source>
</reference>
<dbReference type="Pfam" id="PF00392">
    <property type="entry name" value="GntR"/>
    <property type="match status" value="1"/>
</dbReference>
<evidence type="ECO:0000256" key="1">
    <source>
        <dbReference type="ARBA" id="ARBA00023015"/>
    </source>
</evidence>
<dbReference type="Gene3D" id="1.20.120.530">
    <property type="entry name" value="GntR ligand-binding domain-like"/>
    <property type="match status" value="1"/>
</dbReference>
<organism evidence="5 6">
    <name type="scientific">Gilvimarinus japonicus</name>
    <dbReference type="NCBI Taxonomy" id="1796469"/>
    <lineage>
        <taxon>Bacteria</taxon>
        <taxon>Pseudomonadati</taxon>
        <taxon>Pseudomonadota</taxon>
        <taxon>Gammaproteobacteria</taxon>
        <taxon>Cellvibrionales</taxon>
        <taxon>Cellvibrionaceae</taxon>
        <taxon>Gilvimarinus</taxon>
    </lineage>
</organism>
<keyword evidence="2" id="KW-0238">DNA-binding</keyword>
<dbReference type="RefSeq" id="WP_339615791.1">
    <property type="nucleotide sequence ID" value="NZ_AP031500.1"/>
</dbReference>
<evidence type="ECO:0000313" key="6">
    <source>
        <dbReference type="Proteomes" id="UP001595548"/>
    </source>
</evidence>
<evidence type="ECO:0000259" key="4">
    <source>
        <dbReference type="PROSITE" id="PS50949"/>
    </source>
</evidence>
<dbReference type="PANTHER" id="PTHR43537:SF44">
    <property type="entry name" value="GNTR FAMILY REGULATORY PROTEIN"/>
    <property type="match status" value="1"/>
</dbReference>
<evidence type="ECO:0000256" key="3">
    <source>
        <dbReference type="ARBA" id="ARBA00023163"/>
    </source>
</evidence>
<dbReference type="SMART" id="SM00895">
    <property type="entry name" value="FCD"/>
    <property type="match status" value="1"/>
</dbReference>
<dbReference type="SUPFAM" id="SSF46785">
    <property type="entry name" value="Winged helix' DNA-binding domain"/>
    <property type="match status" value="1"/>
</dbReference>
<keyword evidence="3" id="KW-0804">Transcription</keyword>
<evidence type="ECO:0000313" key="5">
    <source>
        <dbReference type="EMBL" id="MFC3156627.1"/>
    </source>
</evidence>
<dbReference type="PRINTS" id="PR00035">
    <property type="entry name" value="HTHGNTR"/>
</dbReference>
<dbReference type="Gene3D" id="1.10.10.10">
    <property type="entry name" value="Winged helix-like DNA-binding domain superfamily/Winged helix DNA-binding domain"/>
    <property type="match status" value="1"/>
</dbReference>
<accession>A0ABV7HYW8</accession>
<feature type="domain" description="HTH gntR-type" evidence="4">
    <location>
        <begin position="8"/>
        <end position="76"/>
    </location>
</feature>
<dbReference type="SMART" id="SM00345">
    <property type="entry name" value="HTH_GNTR"/>
    <property type="match status" value="1"/>
</dbReference>
<keyword evidence="6" id="KW-1185">Reference proteome</keyword>
<dbReference type="CDD" id="cd07377">
    <property type="entry name" value="WHTH_GntR"/>
    <property type="match status" value="1"/>
</dbReference>
<dbReference type="PROSITE" id="PS50949">
    <property type="entry name" value="HTH_GNTR"/>
    <property type="match status" value="1"/>
</dbReference>
<dbReference type="InterPro" id="IPR011711">
    <property type="entry name" value="GntR_C"/>
</dbReference>
<dbReference type="InterPro" id="IPR000524">
    <property type="entry name" value="Tscrpt_reg_HTH_GntR"/>
</dbReference>
<gene>
    <name evidence="5" type="ORF">ACFOEB_15555</name>
</gene>
<dbReference type="Proteomes" id="UP001595548">
    <property type="component" value="Unassembled WGS sequence"/>
</dbReference>
<dbReference type="InterPro" id="IPR008920">
    <property type="entry name" value="TF_FadR/GntR_C"/>
</dbReference>
<evidence type="ECO:0000256" key="2">
    <source>
        <dbReference type="ARBA" id="ARBA00023125"/>
    </source>
</evidence>
<keyword evidence="1" id="KW-0805">Transcription regulation</keyword>
<dbReference type="EMBL" id="JBHRTL010000031">
    <property type="protein sequence ID" value="MFC3156627.1"/>
    <property type="molecule type" value="Genomic_DNA"/>
</dbReference>
<protein>
    <submittedName>
        <fullName evidence="5">FadR/GntR family transcriptional regulator</fullName>
    </submittedName>
</protein>
<sequence>MAVLERNNNLSQRMTQQLGRAIVCGDYSQHESLPTEAELCEEFGVSRTAVREAVKMLSAKGLISSRPRQGIRIMPEEDWNIFDSDLLRWSLEGNPSLKVLKEFLQMRIAIEPEAAALAARFARPERIQAIGDALEGMRVAAEAGENGLEPDIDFHISILYASENRFYIRMRDFTRTALNVSISHTNVIKGNPDGVIDDHAKVYQAIASGNAERAKNAMFLLIDEALSFIEQKLEKSDLA</sequence>
<dbReference type="Pfam" id="PF07729">
    <property type="entry name" value="FCD"/>
    <property type="match status" value="1"/>
</dbReference>
<dbReference type="PANTHER" id="PTHR43537">
    <property type="entry name" value="TRANSCRIPTIONAL REGULATOR, GNTR FAMILY"/>
    <property type="match status" value="1"/>
</dbReference>
<name>A0ABV7HYW8_9GAMM</name>
<comment type="caution">
    <text evidence="5">The sequence shown here is derived from an EMBL/GenBank/DDBJ whole genome shotgun (WGS) entry which is preliminary data.</text>
</comment>
<proteinExistence type="predicted"/>
<dbReference type="SUPFAM" id="SSF48008">
    <property type="entry name" value="GntR ligand-binding domain-like"/>
    <property type="match status" value="1"/>
</dbReference>
<dbReference type="InterPro" id="IPR036390">
    <property type="entry name" value="WH_DNA-bd_sf"/>
</dbReference>
<dbReference type="InterPro" id="IPR036388">
    <property type="entry name" value="WH-like_DNA-bd_sf"/>
</dbReference>